<feature type="compositionally biased region" description="Basic and acidic residues" evidence="1">
    <location>
        <begin position="223"/>
        <end position="249"/>
    </location>
</feature>
<feature type="domain" description="J" evidence="2">
    <location>
        <begin position="100"/>
        <end position="165"/>
    </location>
</feature>
<dbReference type="InterPro" id="IPR018253">
    <property type="entry name" value="DnaJ_domain_CS"/>
</dbReference>
<reference evidence="3" key="1">
    <citation type="submission" date="2023-03" db="EMBL/GenBank/DDBJ databases">
        <title>Mating type loci evolution in Malassezia.</title>
        <authorList>
            <person name="Coelho M.A."/>
        </authorList>
    </citation>
    <scope>NUCLEOTIDE SEQUENCE</scope>
    <source>
        <strain evidence="3">CBS 11721</strain>
    </source>
</reference>
<dbReference type="Pfam" id="PF00226">
    <property type="entry name" value="DnaJ"/>
    <property type="match status" value="1"/>
</dbReference>
<keyword evidence="4" id="KW-1185">Reference proteome</keyword>
<dbReference type="SUPFAM" id="SSF46565">
    <property type="entry name" value="Chaperone J-domain"/>
    <property type="match status" value="1"/>
</dbReference>
<dbReference type="PRINTS" id="PR00625">
    <property type="entry name" value="JDOMAIN"/>
</dbReference>
<proteinExistence type="predicted"/>
<gene>
    <name evidence="3" type="ORF">MCUN1_003705</name>
</gene>
<dbReference type="SMART" id="SM00271">
    <property type="entry name" value="DnaJ"/>
    <property type="match status" value="1"/>
</dbReference>
<dbReference type="AlphaFoldDB" id="A0AAF0EXF8"/>
<dbReference type="PANTHER" id="PTHR44924">
    <property type="entry name" value="DNAJ SUBFAMILY A MEMBER 2"/>
    <property type="match status" value="1"/>
</dbReference>
<dbReference type="PROSITE" id="PS50076">
    <property type="entry name" value="DNAJ_2"/>
    <property type="match status" value="1"/>
</dbReference>
<protein>
    <recommendedName>
        <fullName evidence="2">J domain-containing protein</fullName>
    </recommendedName>
</protein>
<accession>A0AAF0EXF8</accession>
<dbReference type="InterPro" id="IPR001623">
    <property type="entry name" value="DnaJ_domain"/>
</dbReference>
<evidence type="ECO:0000259" key="2">
    <source>
        <dbReference type="PROSITE" id="PS50076"/>
    </source>
</evidence>
<name>A0AAF0EXF8_9BASI</name>
<feature type="region of interest" description="Disordered" evidence="1">
    <location>
        <begin position="209"/>
        <end position="249"/>
    </location>
</feature>
<dbReference type="PROSITE" id="PS00636">
    <property type="entry name" value="DNAJ_1"/>
    <property type="match status" value="1"/>
</dbReference>
<dbReference type="CDD" id="cd06257">
    <property type="entry name" value="DnaJ"/>
    <property type="match status" value="1"/>
</dbReference>
<evidence type="ECO:0000313" key="3">
    <source>
        <dbReference type="EMBL" id="WFD36815.1"/>
    </source>
</evidence>
<evidence type="ECO:0000313" key="4">
    <source>
        <dbReference type="Proteomes" id="UP001219933"/>
    </source>
</evidence>
<dbReference type="InterPro" id="IPR036869">
    <property type="entry name" value="J_dom_sf"/>
</dbReference>
<dbReference type="Pfam" id="PF14308">
    <property type="entry name" value="DnaJ-X"/>
    <property type="match status" value="1"/>
</dbReference>
<sequence>MAAPDPSRLVLPSRLKEPYVAVPCPYTDCRTTVEYLTPSIDAVAALPPSTTTFSVQCAKCKRNFDPPGAPKLLRELRSKSEGRSSSKRRIGTDEHPIDMTYYDMLGVPADATLEQIKKSYRKLAIKLHPDKNPGNQEVEERFKSLATAYQVLSDPETRHKYNEFGASTPGLVSEDQMADPEEVLGSLFGGPRFRDIIGTISIGRDMKKELQKDDQNDDEDETPEAKAAREAAEAQQKKEQEQEREERVRELTEKLIKRLSVYTESISSASDPAHEAQVRESFRHITKIEADELRTESFGVELLHAVGFVYSARSRHYLAVNGLFGSIGGIYHTAASSFHTVRETFSTVRAALDLKSVFEELARAEEEGITEERKRELEEQAAEKGMLALFKGAKLELESVVREVTERVVSDETVSRTTQRLRAEALGIVGEVFMQTTPEKPSA</sequence>
<feature type="compositionally biased region" description="Basic and acidic residues" evidence="1">
    <location>
        <begin position="72"/>
        <end position="92"/>
    </location>
</feature>
<dbReference type="PANTHER" id="PTHR44924:SF1">
    <property type="entry name" value="DNAJ SUBFAMILY A MEMBER 2"/>
    <property type="match status" value="1"/>
</dbReference>
<feature type="region of interest" description="Disordered" evidence="1">
    <location>
        <begin position="69"/>
        <end position="92"/>
    </location>
</feature>
<evidence type="ECO:0000256" key="1">
    <source>
        <dbReference type="SAM" id="MobiDB-lite"/>
    </source>
</evidence>
<organism evidence="3 4">
    <name type="scientific">Malassezia cuniculi</name>
    <dbReference type="NCBI Taxonomy" id="948313"/>
    <lineage>
        <taxon>Eukaryota</taxon>
        <taxon>Fungi</taxon>
        <taxon>Dikarya</taxon>
        <taxon>Basidiomycota</taxon>
        <taxon>Ustilaginomycotina</taxon>
        <taxon>Malasseziomycetes</taxon>
        <taxon>Malasseziales</taxon>
        <taxon>Malasseziaceae</taxon>
        <taxon>Malassezia</taxon>
    </lineage>
</organism>
<dbReference type="InterPro" id="IPR026894">
    <property type="entry name" value="DnaJ_X"/>
</dbReference>
<dbReference type="Proteomes" id="UP001219933">
    <property type="component" value="Chromosome 5"/>
</dbReference>
<dbReference type="Gene3D" id="1.10.287.110">
    <property type="entry name" value="DnaJ domain"/>
    <property type="match status" value="1"/>
</dbReference>
<dbReference type="EMBL" id="CP119881">
    <property type="protein sequence ID" value="WFD36815.1"/>
    <property type="molecule type" value="Genomic_DNA"/>
</dbReference>